<evidence type="ECO:0000313" key="2">
    <source>
        <dbReference type="EMBL" id="GFY88842.1"/>
    </source>
</evidence>
<comment type="caution">
    <text evidence="2">The sequence shown here is derived from an EMBL/GenBank/DDBJ whole genome shotgun (WGS) entry which is preliminary data.</text>
</comment>
<reference evidence="2 3" key="1">
    <citation type="submission" date="2019-07" db="EMBL/GenBank/DDBJ databases">
        <title>De Novo Assembly of kiwifruit Actinidia rufa.</title>
        <authorList>
            <person name="Sugita-Konishi S."/>
            <person name="Sato K."/>
            <person name="Mori E."/>
            <person name="Abe Y."/>
            <person name="Kisaki G."/>
            <person name="Hamano K."/>
            <person name="Suezawa K."/>
            <person name="Otani M."/>
            <person name="Fukuda T."/>
            <person name="Manabe T."/>
            <person name="Gomi K."/>
            <person name="Tabuchi M."/>
            <person name="Akimitsu K."/>
            <person name="Kataoka I."/>
        </authorList>
    </citation>
    <scope>NUCLEOTIDE SEQUENCE [LARGE SCALE GENOMIC DNA]</scope>
    <source>
        <strain evidence="3">cv. Fuchu</strain>
    </source>
</reference>
<dbReference type="InterPro" id="IPR025558">
    <property type="entry name" value="DUF4283"/>
</dbReference>
<dbReference type="AlphaFoldDB" id="A0A7J0ER79"/>
<evidence type="ECO:0000313" key="3">
    <source>
        <dbReference type="Proteomes" id="UP000585474"/>
    </source>
</evidence>
<keyword evidence="3" id="KW-1185">Reference proteome</keyword>
<dbReference type="Pfam" id="PF14111">
    <property type="entry name" value="DUF4283"/>
    <property type="match status" value="1"/>
</dbReference>
<sequence length="459" mass="52010">MKAIARLVAGFVAMKAAARLITGFVANGRGKISKSLERLDKGMVGHSRPDRSITPVCDKLVVMSSLVRVDAVREGVDLRDQIASKPLQQVWERESGSDKARIRSGLPALKESRDSLVRFNLKRLAKCIQHLEQICDEALDGAKEGLWFDSYAGGVDNPNYQKTMEFIEGSVKTEDFALKQANDLHASDEEANEGGNTNLQEILDVARRYKRLESQAKSGQGVVERPNKEGAIKENRKWLVLSSKVKGWEIMCSPDMMVFFYFKFGSYESRDEVLEKGPWHIGSKPIILSKWKRMLKISKENISTIHVWVRFYNITLQFWDAEGLNVIASKAGKPLYADKPTENFSRVSYARVVLKLKQARSSQRVCLFSVKGKHDKCEVRWPVRPRENWVSDVPALCKDKSLRAKLIECPTSCVYAIWQERNCRTNPVEVVKVNTENNIRNRILSFNLTNGLSGEILSQ</sequence>
<gene>
    <name evidence="2" type="ORF">Acr_06g0007820</name>
</gene>
<dbReference type="EMBL" id="BJWL01000006">
    <property type="protein sequence ID" value="GFY88842.1"/>
    <property type="molecule type" value="Genomic_DNA"/>
</dbReference>
<name>A0A7J0ER79_9ERIC</name>
<dbReference type="OrthoDB" id="1748435at2759"/>
<evidence type="ECO:0000259" key="1">
    <source>
        <dbReference type="Pfam" id="PF14111"/>
    </source>
</evidence>
<dbReference type="Proteomes" id="UP000585474">
    <property type="component" value="Unassembled WGS sequence"/>
</dbReference>
<accession>A0A7J0ER79</accession>
<proteinExistence type="predicted"/>
<dbReference type="PANTHER" id="PTHR31286">
    <property type="entry name" value="GLYCINE-RICH CELL WALL STRUCTURAL PROTEIN 1.8-LIKE"/>
    <property type="match status" value="1"/>
</dbReference>
<protein>
    <recommendedName>
        <fullName evidence="1">DUF4283 domain-containing protein</fullName>
    </recommendedName>
</protein>
<feature type="domain" description="DUF4283" evidence="1">
    <location>
        <begin position="248"/>
        <end position="295"/>
    </location>
</feature>
<dbReference type="PANTHER" id="PTHR31286:SF180">
    <property type="entry name" value="OS10G0362600 PROTEIN"/>
    <property type="match status" value="1"/>
</dbReference>
<dbReference type="InterPro" id="IPR040256">
    <property type="entry name" value="At4g02000-like"/>
</dbReference>
<organism evidence="2 3">
    <name type="scientific">Actinidia rufa</name>
    <dbReference type="NCBI Taxonomy" id="165716"/>
    <lineage>
        <taxon>Eukaryota</taxon>
        <taxon>Viridiplantae</taxon>
        <taxon>Streptophyta</taxon>
        <taxon>Embryophyta</taxon>
        <taxon>Tracheophyta</taxon>
        <taxon>Spermatophyta</taxon>
        <taxon>Magnoliopsida</taxon>
        <taxon>eudicotyledons</taxon>
        <taxon>Gunneridae</taxon>
        <taxon>Pentapetalae</taxon>
        <taxon>asterids</taxon>
        <taxon>Ericales</taxon>
        <taxon>Actinidiaceae</taxon>
        <taxon>Actinidia</taxon>
    </lineage>
</organism>